<evidence type="ECO:0000256" key="6">
    <source>
        <dbReference type="ARBA" id="ARBA00022840"/>
    </source>
</evidence>
<dbReference type="Gene3D" id="3.90.650.10">
    <property type="entry name" value="PurM-like C-terminal domain"/>
    <property type="match status" value="2"/>
</dbReference>
<feature type="binding site" evidence="8">
    <location>
        <position position="36"/>
    </location>
    <ligand>
        <name>ATP</name>
        <dbReference type="ChEBI" id="CHEBI:30616"/>
    </ligand>
</feature>
<proteinExistence type="inferred from homology"/>
<comment type="pathway">
    <text evidence="8">Purine metabolism; IMP biosynthesis via de novo pathway; 5-amino-1-(5-phospho-D-ribosyl)imidazole from N(2)-formyl-N(1)-(5-phospho-D-ribosyl)glycinamide: step 1/2.</text>
</comment>
<keyword evidence="6 8" id="KW-0067">ATP-binding</keyword>
<feature type="active site" evidence="8">
    <location>
        <position position="33"/>
    </location>
</feature>
<feature type="binding site" evidence="8">
    <location>
        <position position="100"/>
    </location>
    <ligand>
        <name>substrate</name>
    </ligand>
</feature>
<evidence type="ECO:0000256" key="5">
    <source>
        <dbReference type="ARBA" id="ARBA00022755"/>
    </source>
</evidence>
<dbReference type="InterPro" id="IPR036676">
    <property type="entry name" value="PurM-like_C_sf"/>
</dbReference>
<dbReference type="PIRSF" id="PIRSF001587">
    <property type="entry name" value="FGAM_synthase_II"/>
    <property type="match status" value="1"/>
</dbReference>
<accession>A0A099T251</accession>
<evidence type="ECO:0000259" key="9">
    <source>
        <dbReference type="Pfam" id="PF00586"/>
    </source>
</evidence>
<dbReference type="EC" id="6.3.5.3" evidence="8"/>
<feature type="binding site" evidence="8">
    <location>
        <position position="475"/>
    </location>
    <ligand>
        <name>ATP</name>
        <dbReference type="ChEBI" id="CHEBI:30616"/>
    </ligand>
</feature>
<dbReference type="GO" id="GO:0005524">
    <property type="term" value="F:ATP binding"/>
    <property type="evidence" value="ECO:0007669"/>
    <property type="project" value="UniProtKB-UniRule"/>
</dbReference>
<dbReference type="NCBIfam" id="TIGR01736">
    <property type="entry name" value="FGAM_synth_II"/>
    <property type="match status" value="1"/>
</dbReference>
<dbReference type="PANTHER" id="PTHR43555">
    <property type="entry name" value="PHOSPHORIBOSYLFORMYLGLYCINAMIDINE SYNTHASE SUBUNIT PURL"/>
    <property type="match status" value="1"/>
</dbReference>
<dbReference type="InterPro" id="IPR041609">
    <property type="entry name" value="PurL_linker"/>
</dbReference>
<feature type="domain" description="PurM-like C-terminal" evidence="10">
    <location>
        <begin position="185"/>
        <end position="337"/>
    </location>
</feature>
<dbReference type="GO" id="GO:0006189">
    <property type="term" value="P:'de novo' IMP biosynthetic process"/>
    <property type="evidence" value="ECO:0007669"/>
    <property type="project" value="UniProtKB-UniRule"/>
</dbReference>
<dbReference type="InterPro" id="IPR016188">
    <property type="entry name" value="PurM-like_N"/>
</dbReference>
<keyword evidence="7 8" id="KW-0460">Magnesium</keyword>
<dbReference type="GO" id="GO:0005737">
    <property type="term" value="C:cytoplasm"/>
    <property type="evidence" value="ECO:0007669"/>
    <property type="project" value="UniProtKB-SubCell"/>
</dbReference>
<evidence type="ECO:0000313" key="13">
    <source>
        <dbReference type="Proteomes" id="UP000029859"/>
    </source>
</evidence>
<feature type="domain" description="PurM-like C-terminal" evidence="10">
    <location>
        <begin position="552"/>
        <end position="685"/>
    </location>
</feature>
<dbReference type="Gene3D" id="3.30.1330.10">
    <property type="entry name" value="PurM-like, N-terminal domain"/>
    <property type="match status" value="2"/>
</dbReference>
<dbReference type="InterPro" id="IPR010918">
    <property type="entry name" value="PurM-like_C_dom"/>
</dbReference>
<feature type="binding site" evidence="8">
    <location>
        <position position="77"/>
    </location>
    <ligand>
        <name>Mg(2+)</name>
        <dbReference type="ChEBI" id="CHEBI:18420"/>
        <label>1</label>
    </ligand>
</feature>
<feature type="binding site" evidence="8">
    <location>
        <position position="512"/>
    </location>
    <ligand>
        <name>ATP</name>
        <dbReference type="ChEBI" id="CHEBI:30616"/>
    </ligand>
</feature>
<dbReference type="GO" id="GO:0000287">
    <property type="term" value="F:magnesium ion binding"/>
    <property type="evidence" value="ECO:0007669"/>
    <property type="project" value="UniProtKB-UniRule"/>
</dbReference>
<sequence length="715" mass="76681">MLPENDLKIITEEMGREPNLVEQGCFLNLWSEHCSYRSSAPLLKTFTTVGDRVIIGPGDDAAIIRFGDGWVLAIGMESHNHPSYVDPYNGSATGVGGIVRDIISMGARPIALMDPLYFGSLDTPKNLYLFEHIVEGIAGYGNCIGVPVVRGEAYFDETYSGNPLVNVVCVGLAREENIVTACAQKAGNKLVLVGSTTGRDGLGGASFASRDLSEEAEAEDRPSIQIGDPFTEKLLIEATLEAIGTGHVLSCRDLGAAGLAGASSEMASKGDLGMRLVADNVVLRESGMTPYEIMISESQERILFEVEPENVDELLDIAKKYDLHASMIGELTERLYYTVEFEGEVVADMPVKLLTEGAPTFERPSTAPQERDIGDKPELPADLKQAVIDILSSHNIASKDWIYRQYDHEVQIRTVEKPGSDAGVLRIADGKGLAMSCGCNPGHTLLDPYEGGKGTLIENSMNLAVKGAQGIALVDCLNFGNPERPDIYWQFKQAILGLGDAARDLSIPVVGGNVSLYNESGEYGTAIVPTPSIGLIGITDDIGNVPGSFFEEEGSSVILVGSTFDELGGSEYYKIKGLRSNGLAPKVREDAPKIVDSIINVIRSGNVVAAHDVSAGGLAAALAEMCNEIGANIDITDICEDLRPDDILFSESHARALLVTSEKDKVVEMLGDIPYSVIGNVGGDDLRIKGREFDISLSLKEIAEARASLTRLMME</sequence>
<comment type="similarity">
    <text evidence="8">Belongs to the FGAMS family.</text>
</comment>
<evidence type="ECO:0000256" key="3">
    <source>
        <dbReference type="ARBA" id="ARBA00022723"/>
    </source>
</evidence>
<feature type="domain" description="PurM-like N-terminal" evidence="9">
    <location>
        <begin position="419"/>
        <end position="538"/>
    </location>
</feature>
<dbReference type="UniPathway" id="UPA00074">
    <property type="reaction ID" value="UER00128"/>
</dbReference>
<feature type="domain" description="PurM-like N-terminal" evidence="9">
    <location>
        <begin position="58"/>
        <end position="172"/>
    </location>
</feature>
<name>A0A099T251_METMT</name>
<keyword evidence="3 8" id="KW-0479">Metal-binding</keyword>
<dbReference type="CDD" id="cd02204">
    <property type="entry name" value="PurL_repeat2"/>
    <property type="match status" value="1"/>
</dbReference>
<comment type="subcellular location">
    <subcellularLocation>
        <location evidence="8">Cytoplasm</location>
    </subcellularLocation>
</comment>
<feature type="domain" description="Phosphoribosylformylglycinamidine synthase linker" evidence="11">
    <location>
        <begin position="3"/>
        <end position="36"/>
    </location>
</feature>
<evidence type="ECO:0000256" key="8">
    <source>
        <dbReference type="HAMAP-Rule" id="MF_00420"/>
    </source>
</evidence>
<dbReference type="NCBIfam" id="NF002290">
    <property type="entry name" value="PRK01213.1"/>
    <property type="match status" value="1"/>
</dbReference>
<comment type="caution">
    <text evidence="8">Lacks conserved residue(s) required for the propagation of feature annotation.</text>
</comment>
<evidence type="ECO:0000259" key="11">
    <source>
        <dbReference type="Pfam" id="PF18072"/>
    </source>
</evidence>
<dbReference type="InterPro" id="IPR010074">
    <property type="entry name" value="PRibForGlyAmidine_synth_PurL"/>
</dbReference>
<feature type="binding site" evidence="8">
    <location>
        <position position="513"/>
    </location>
    <ligand>
        <name>Mg(2+)</name>
        <dbReference type="ChEBI" id="CHEBI:18420"/>
        <label>1</label>
    </ligand>
</feature>
<feature type="binding site" evidence="8">
    <location>
        <begin position="78"/>
        <end position="81"/>
    </location>
    <ligand>
        <name>substrate</name>
    </ligand>
</feature>
<dbReference type="RefSeq" id="WP_048193591.1">
    <property type="nucleotide sequence ID" value="NZ_CAAGSM010000002.1"/>
</dbReference>
<dbReference type="GO" id="GO:0004642">
    <property type="term" value="F:phosphoribosylformylglycinamidine synthase activity"/>
    <property type="evidence" value="ECO:0007669"/>
    <property type="project" value="UniProtKB-UniRule"/>
</dbReference>
<keyword evidence="13" id="KW-1185">Reference proteome</keyword>
<evidence type="ECO:0000256" key="7">
    <source>
        <dbReference type="ARBA" id="ARBA00022842"/>
    </source>
</evidence>
<evidence type="ECO:0000313" key="12">
    <source>
        <dbReference type="EMBL" id="KGK99177.1"/>
    </source>
</evidence>
<dbReference type="AlphaFoldDB" id="A0A099T251"/>
<dbReference type="SUPFAM" id="SSF56042">
    <property type="entry name" value="PurM C-terminal domain-like"/>
    <property type="match status" value="2"/>
</dbReference>
<protein>
    <recommendedName>
        <fullName evidence="8">Phosphoribosylformylglycinamidine synthase subunit PurL</fullName>
        <shortName evidence="8">FGAM synthase</shortName>
        <ecNumber evidence="8">6.3.5.3</ecNumber>
    </recommendedName>
    <alternativeName>
        <fullName evidence="8">Formylglycinamide ribonucleotide amidotransferase subunit II</fullName>
        <shortName evidence="8">FGAR amidotransferase II</shortName>
        <shortName evidence="8">FGAR-AT II</shortName>
    </alternativeName>
    <alternativeName>
        <fullName evidence="8">Glutamine amidotransferase PurL</fullName>
    </alternativeName>
    <alternativeName>
        <fullName evidence="8">Phosphoribosylformylglycinamidine synthase subunit II</fullName>
    </alternativeName>
</protein>
<keyword evidence="2 8" id="KW-0436">Ligase</keyword>
<organism evidence="12 13">
    <name type="scientific">Methanococcoides methylutens</name>
    <dbReference type="NCBI Taxonomy" id="2226"/>
    <lineage>
        <taxon>Archaea</taxon>
        <taxon>Methanobacteriati</taxon>
        <taxon>Methanobacteriota</taxon>
        <taxon>Stenosarchaea group</taxon>
        <taxon>Methanomicrobia</taxon>
        <taxon>Methanosarcinales</taxon>
        <taxon>Methanosarcinaceae</taxon>
        <taxon>Methanococcoides</taxon>
    </lineage>
</organism>
<dbReference type="SUPFAM" id="SSF55326">
    <property type="entry name" value="PurM N-terminal domain-like"/>
    <property type="match status" value="2"/>
</dbReference>
<feature type="active site" description="Proton acceptor" evidence="8">
    <location>
        <position position="79"/>
    </location>
</feature>
<dbReference type="Pfam" id="PF02769">
    <property type="entry name" value="AIRS_C"/>
    <property type="match status" value="2"/>
</dbReference>
<dbReference type="Proteomes" id="UP000029859">
    <property type="component" value="Unassembled WGS sequence"/>
</dbReference>
<dbReference type="PANTHER" id="PTHR43555:SF1">
    <property type="entry name" value="PHOSPHORIBOSYLFORMYLGLYCINAMIDINE SYNTHASE SUBUNIT PURL"/>
    <property type="match status" value="1"/>
</dbReference>
<dbReference type="EMBL" id="JRHO01000009">
    <property type="protein sequence ID" value="KGK99177.1"/>
    <property type="molecule type" value="Genomic_DNA"/>
</dbReference>
<comment type="caution">
    <text evidence="12">The sequence shown here is derived from an EMBL/GenBank/DDBJ whole genome shotgun (WGS) entry which is preliminary data.</text>
</comment>
<dbReference type="FunFam" id="3.30.1330.10:FF:000004">
    <property type="entry name" value="Phosphoribosylformylglycinamidine synthase subunit PurL"/>
    <property type="match status" value="1"/>
</dbReference>
<feature type="binding site" evidence="8">
    <location>
        <position position="515"/>
    </location>
    <ligand>
        <name>substrate</name>
    </ligand>
</feature>
<dbReference type="InterPro" id="IPR036921">
    <property type="entry name" value="PurM-like_N_sf"/>
</dbReference>
<keyword evidence="1 8" id="KW-0963">Cytoplasm</keyword>
<dbReference type="Pfam" id="PF18072">
    <property type="entry name" value="FGAR-AT_linker"/>
    <property type="match status" value="1"/>
</dbReference>
<comment type="function">
    <text evidence="8">Part of the phosphoribosylformylglycinamidine synthase complex involved in the purines biosynthetic pathway. Catalyzes the ATP-dependent conversion of formylglycinamide ribonucleotide (FGAR) and glutamine to yield formylglycinamidine ribonucleotide (FGAM) and glutamate. The FGAM synthase complex is composed of three subunits. PurQ produces an ammonia molecule by converting glutamine to glutamate. PurL transfers the ammonia molecule to FGAR to form FGAM in an ATP-dependent manner. PurS interacts with PurQ and PurL and is thought to assist in the transfer of the ammonia molecule from PurQ to PurL.</text>
</comment>
<feature type="binding site" evidence="8">
    <location>
        <begin position="297"/>
        <end position="299"/>
    </location>
    <ligand>
        <name>substrate</name>
    </ligand>
</feature>
<feature type="binding site" evidence="8">
    <location>
        <position position="253"/>
    </location>
    <ligand>
        <name>Mg(2+)</name>
        <dbReference type="ChEBI" id="CHEBI:18420"/>
        <label>2</label>
    </ligand>
</feature>
<evidence type="ECO:0000256" key="4">
    <source>
        <dbReference type="ARBA" id="ARBA00022741"/>
    </source>
</evidence>
<dbReference type="CDD" id="cd02203">
    <property type="entry name" value="PurL_repeat1"/>
    <property type="match status" value="1"/>
</dbReference>
<keyword evidence="5 8" id="KW-0658">Purine biosynthesis</keyword>
<evidence type="ECO:0000256" key="1">
    <source>
        <dbReference type="ARBA" id="ARBA00022490"/>
    </source>
</evidence>
<gene>
    <name evidence="8" type="primary">purL</name>
    <name evidence="12" type="ORF">LI82_03875</name>
</gene>
<keyword evidence="4 8" id="KW-0547">Nucleotide-binding</keyword>
<feature type="binding site" evidence="8">
    <location>
        <position position="225"/>
    </location>
    <ligand>
        <name>substrate</name>
    </ligand>
</feature>
<dbReference type="HAMAP" id="MF_00420">
    <property type="entry name" value="PurL_2"/>
    <property type="match status" value="1"/>
</dbReference>
<evidence type="ECO:0000256" key="2">
    <source>
        <dbReference type="ARBA" id="ARBA00022598"/>
    </source>
</evidence>
<comment type="subunit">
    <text evidence="8">Monomer. Part of the FGAM synthase complex composed of 1 PurL, 1 PurQ and 2 PurS subunits.</text>
</comment>
<reference evidence="12 13" key="1">
    <citation type="submission" date="2014-09" db="EMBL/GenBank/DDBJ databases">
        <title>Draft genome sequence of an obligately methylotrophic methanogen, Methanococcoides methylutens, isolated from marine sediment.</title>
        <authorList>
            <person name="Guan Y."/>
            <person name="Ngugi D.K."/>
            <person name="Blom J."/>
            <person name="Ali S."/>
            <person name="Ferry J.G."/>
            <person name="Stingl U."/>
        </authorList>
    </citation>
    <scope>NUCLEOTIDE SEQUENCE [LARGE SCALE GENOMIC DNA]</scope>
    <source>
        <strain evidence="12 13">DSM 2657</strain>
    </source>
</reference>
<evidence type="ECO:0000259" key="10">
    <source>
        <dbReference type="Pfam" id="PF02769"/>
    </source>
</evidence>
<dbReference type="OrthoDB" id="8251at2157"/>
<comment type="catalytic activity">
    <reaction evidence="8">
        <text>N(2)-formyl-N(1)-(5-phospho-beta-D-ribosyl)glycinamide + L-glutamine + ATP + H2O = 2-formamido-N(1)-(5-O-phospho-beta-D-ribosyl)acetamidine + L-glutamate + ADP + phosphate + H(+)</text>
        <dbReference type="Rhea" id="RHEA:17129"/>
        <dbReference type="ChEBI" id="CHEBI:15377"/>
        <dbReference type="ChEBI" id="CHEBI:15378"/>
        <dbReference type="ChEBI" id="CHEBI:29985"/>
        <dbReference type="ChEBI" id="CHEBI:30616"/>
        <dbReference type="ChEBI" id="CHEBI:43474"/>
        <dbReference type="ChEBI" id="CHEBI:58359"/>
        <dbReference type="ChEBI" id="CHEBI:147286"/>
        <dbReference type="ChEBI" id="CHEBI:147287"/>
        <dbReference type="ChEBI" id="CHEBI:456216"/>
        <dbReference type="EC" id="6.3.5.3"/>
    </reaction>
</comment>
<feature type="binding site" evidence="8">
    <location>
        <position position="101"/>
    </location>
    <ligand>
        <name>Mg(2+)</name>
        <dbReference type="ChEBI" id="CHEBI:18420"/>
        <label>2</label>
    </ligand>
</feature>
<dbReference type="Pfam" id="PF00586">
    <property type="entry name" value="AIRS"/>
    <property type="match status" value="2"/>
</dbReference>